<dbReference type="EMBL" id="JADDUC020000003">
    <property type="protein sequence ID" value="KAI1240566.1"/>
    <property type="molecule type" value="Genomic_DNA"/>
</dbReference>
<dbReference type="Proteomes" id="UP000618051">
    <property type="component" value="Unassembled WGS sequence"/>
</dbReference>
<sequence>MVTVSPRLAKQAGLAFLRLGTCQARLWRNTTGSSFQMPCRERLAGGRGLILIIGNSDYNMEPDFKGGSVSSVGNTSRNGYQEKE</sequence>
<reference evidence="3 4" key="2">
    <citation type="journal article" date="2021" name="J. Hered.">
        <title>Feather Gene Expression Elucidates the Developmental Basis of Plumage Iridescence in African Starlings.</title>
        <authorList>
            <person name="Rubenstein D.R."/>
            <person name="Corvelo A."/>
            <person name="MacManes M.D."/>
            <person name="Maia R."/>
            <person name="Narzisi G."/>
            <person name="Rousaki A."/>
            <person name="Vandenabeele P."/>
            <person name="Shawkey M.D."/>
            <person name="Solomon J."/>
        </authorList>
    </citation>
    <scope>NUCLEOTIDE SEQUENCE [LARGE SCALE GENOMIC DNA]</scope>
    <source>
        <strain evidence="3">SS15</strain>
    </source>
</reference>
<dbReference type="AlphaFoldDB" id="A0A835TZG4"/>
<feature type="non-terminal residue" evidence="2">
    <location>
        <position position="1"/>
    </location>
</feature>
<gene>
    <name evidence="3" type="ORF">IHE44_0008994</name>
    <name evidence="2" type="ORF">IHE44_004977</name>
</gene>
<evidence type="ECO:0000313" key="3">
    <source>
        <dbReference type="EMBL" id="KAI1240566.1"/>
    </source>
</evidence>
<reference evidence="3" key="3">
    <citation type="submission" date="2022-01" db="EMBL/GenBank/DDBJ databases">
        <authorList>
            <person name="Rubenstein D.R."/>
        </authorList>
    </citation>
    <scope>NUCLEOTIDE SEQUENCE</scope>
    <source>
        <strain evidence="3">SS15</strain>
        <tissue evidence="3">Liver</tissue>
    </source>
</reference>
<evidence type="ECO:0000313" key="2">
    <source>
        <dbReference type="EMBL" id="KAG0125600.1"/>
    </source>
</evidence>
<keyword evidence="4" id="KW-1185">Reference proteome</keyword>
<organism evidence="2">
    <name type="scientific">Lamprotornis superbus</name>
    <dbReference type="NCBI Taxonomy" id="245042"/>
    <lineage>
        <taxon>Eukaryota</taxon>
        <taxon>Metazoa</taxon>
        <taxon>Chordata</taxon>
        <taxon>Craniata</taxon>
        <taxon>Vertebrata</taxon>
        <taxon>Euteleostomi</taxon>
        <taxon>Archelosauria</taxon>
        <taxon>Archosauria</taxon>
        <taxon>Dinosauria</taxon>
        <taxon>Saurischia</taxon>
        <taxon>Theropoda</taxon>
        <taxon>Coelurosauria</taxon>
        <taxon>Aves</taxon>
        <taxon>Neognathae</taxon>
        <taxon>Neoaves</taxon>
        <taxon>Telluraves</taxon>
        <taxon>Australaves</taxon>
        <taxon>Passeriformes</taxon>
        <taxon>Sturnidae</taxon>
        <taxon>Lamprotornis</taxon>
    </lineage>
</organism>
<feature type="region of interest" description="Disordered" evidence="1">
    <location>
        <begin position="64"/>
        <end position="84"/>
    </location>
</feature>
<comment type="caution">
    <text evidence="2">The sequence shown here is derived from an EMBL/GenBank/DDBJ whole genome shotgun (WGS) entry which is preliminary data.</text>
</comment>
<dbReference type="EMBL" id="JADDUC010000020">
    <property type="protein sequence ID" value="KAG0125600.1"/>
    <property type="molecule type" value="Genomic_DNA"/>
</dbReference>
<protein>
    <submittedName>
        <fullName evidence="2">Uncharacterized protein</fullName>
    </submittedName>
</protein>
<name>A0A835TZG4_9PASS</name>
<evidence type="ECO:0000256" key="1">
    <source>
        <dbReference type="SAM" id="MobiDB-lite"/>
    </source>
</evidence>
<reference evidence="2" key="1">
    <citation type="submission" date="2020-10" db="EMBL/GenBank/DDBJ databases">
        <title>Feather gene expression reveals the developmental basis of iridescence in African starlings.</title>
        <authorList>
            <person name="Rubenstein D.R."/>
        </authorList>
    </citation>
    <scope>NUCLEOTIDE SEQUENCE</scope>
    <source>
        <strain evidence="2">SS15</strain>
        <tissue evidence="2">Liver</tissue>
    </source>
</reference>
<evidence type="ECO:0000313" key="4">
    <source>
        <dbReference type="Proteomes" id="UP000618051"/>
    </source>
</evidence>
<accession>A0A835TZG4</accession>
<feature type="compositionally biased region" description="Polar residues" evidence="1">
    <location>
        <begin position="68"/>
        <end position="84"/>
    </location>
</feature>
<proteinExistence type="predicted"/>